<feature type="region of interest" description="Disordered" evidence="1">
    <location>
        <begin position="40"/>
        <end position="67"/>
    </location>
</feature>
<protein>
    <submittedName>
        <fullName evidence="2">Uncharacterized protein</fullName>
    </submittedName>
</protein>
<keyword evidence="3" id="KW-1185">Reference proteome</keyword>
<reference evidence="2 3" key="1">
    <citation type="submission" date="2022-11" db="EMBL/GenBank/DDBJ databases">
        <title>Desulfobotulus tamanensis H1 sp. nov. - anaerobic, alkaliphilic, sulphate reducing bacterium isolated from terrestrial mud volcano.</title>
        <authorList>
            <person name="Frolova A."/>
            <person name="Merkel A.Y."/>
            <person name="Slobodkin A.I."/>
        </authorList>
    </citation>
    <scope>NUCLEOTIDE SEQUENCE [LARGE SCALE GENOMIC DNA]</scope>
    <source>
        <strain evidence="2 3">H1</strain>
    </source>
</reference>
<dbReference type="Proteomes" id="UP001209681">
    <property type="component" value="Unassembled WGS sequence"/>
</dbReference>
<gene>
    <name evidence="2" type="ORF">OOT00_07520</name>
</gene>
<name>A0ABT3N8P4_9BACT</name>
<comment type="caution">
    <text evidence="2">The sequence shown here is derived from an EMBL/GenBank/DDBJ whole genome shotgun (WGS) entry which is preliminary data.</text>
</comment>
<evidence type="ECO:0000313" key="3">
    <source>
        <dbReference type="Proteomes" id="UP001209681"/>
    </source>
</evidence>
<dbReference type="RefSeq" id="WP_265424698.1">
    <property type="nucleotide sequence ID" value="NZ_JAPFPW010000007.1"/>
</dbReference>
<evidence type="ECO:0000256" key="1">
    <source>
        <dbReference type="SAM" id="MobiDB-lite"/>
    </source>
</evidence>
<accession>A0ABT3N8P4</accession>
<proteinExistence type="predicted"/>
<organism evidence="2 3">
    <name type="scientific">Desulfobotulus pelophilus</name>
    <dbReference type="NCBI Taxonomy" id="2823377"/>
    <lineage>
        <taxon>Bacteria</taxon>
        <taxon>Pseudomonadati</taxon>
        <taxon>Thermodesulfobacteriota</taxon>
        <taxon>Desulfobacteria</taxon>
        <taxon>Desulfobacterales</taxon>
        <taxon>Desulfobacteraceae</taxon>
        <taxon>Desulfobotulus</taxon>
    </lineage>
</organism>
<evidence type="ECO:0000313" key="2">
    <source>
        <dbReference type="EMBL" id="MCW7753829.1"/>
    </source>
</evidence>
<dbReference type="EMBL" id="JAPFPW010000007">
    <property type="protein sequence ID" value="MCW7753829.1"/>
    <property type="molecule type" value="Genomic_DNA"/>
</dbReference>
<sequence>MRRIIIPPHTRHSRFMNLVIGTPSMGSRLIVFHTFRRSTQRSPIPAGSGKIPEQQPAVRDILSGLRH</sequence>